<reference evidence="1 2" key="1">
    <citation type="journal article" date="2018" name="Nat. Ecol. Evol.">
        <title>Pezizomycetes genomes reveal the molecular basis of ectomycorrhizal truffle lifestyle.</title>
        <authorList>
            <person name="Murat C."/>
            <person name="Payen T."/>
            <person name="Noel B."/>
            <person name="Kuo A."/>
            <person name="Morin E."/>
            <person name="Chen J."/>
            <person name="Kohler A."/>
            <person name="Krizsan K."/>
            <person name="Balestrini R."/>
            <person name="Da Silva C."/>
            <person name="Montanini B."/>
            <person name="Hainaut M."/>
            <person name="Levati E."/>
            <person name="Barry K.W."/>
            <person name="Belfiori B."/>
            <person name="Cichocki N."/>
            <person name="Clum A."/>
            <person name="Dockter R.B."/>
            <person name="Fauchery L."/>
            <person name="Guy J."/>
            <person name="Iotti M."/>
            <person name="Le Tacon F."/>
            <person name="Lindquist E.A."/>
            <person name="Lipzen A."/>
            <person name="Malagnac F."/>
            <person name="Mello A."/>
            <person name="Molinier V."/>
            <person name="Miyauchi S."/>
            <person name="Poulain J."/>
            <person name="Riccioni C."/>
            <person name="Rubini A."/>
            <person name="Sitrit Y."/>
            <person name="Splivallo R."/>
            <person name="Traeger S."/>
            <person name="Wang M."/>
            <person name="Zifcakova L."/>
            <person name="Wipf D."/>
            <person name="Zambonelli A."/>
            <person name="Paolocci F."/>
            <person name="Nowrousian M."/>
            <person name="Ottonello S."/>
            <person name="Baldrian P."/>
            <person name="Spatafora J.W."/>
            <person name="Henrissat B."/>
            <person name="Nagy L.G."/>
            <person name="Aury J.M."/>
            <person name="Wincker P."/>
            <person name="Grigoriev I.V."/>
            <person name="Bonfante P."/>
            <person name="Martin F.M."/>
        </authorList>
    </citation>
    <scope>NUCLEOTIDE SEQUENCE [LARGE SCALE GENOMIC DNA]</scope>
    <source>
        <strain evidence="1 2">120613-1</strain>
    </source>
</reference>
<protein>
    <recommendedName>
        <fullName evidence="3">Tc1-like transposase DDE domain-containing protein</fullName>
    </recommendedName>
</protein>
<organism evidence="1 2">
    <name type="scientific">Choiromyces venosus 120613-1</name>
    <dbReference type="NCBI Taxonomy" id="1336337"/>
    <lineage>
        <taxon>Eukaryota</taxon>
        <taxon>Fungi</taxon>
        <taxon>Dikarya</taxon>
        <taxon>Ascomycota</taxon>
        <taxon>Pezizomycotina</taxon>
        <taxon>Pezizomycetes</taxon>
        <taxon>Pezizales</taxon>
        <taxon>Tuberaceae</taxon>
        <taxon>Choiromyces</taxon>
    </lineage>
</organism>
<feature type="non-terminal residue" evidence="1">
    <location>
        <position position="1"/>
    </location>
</feature>
<dbReference type="STRING" id="1336337.A0A3N4J9G1"/>
<name>A0A3N4J9G1_9PEZI</name>
<evidence type="ECO:0008006" key="3">
    <source>
        <dbReference type="Google" id="ProtNLM"/>
    </source>
</evidence>
<sequence length="106" mass="12694">IEAAGHLVIFYPVYHCKLNFIEYYWGRAKLYTCAHCEYLFPALVHTVPEALVQMSDRLIFKYYQRVLQMMDAYQNNLVYSSKDFKRHVFTYYSLHRCIPESAHNVT</sequence>
<gene>
    <name evidence="1" type="ORF">L873DRAFT_1700314</name>
</gene>
<dbReference type="Proteomes" id="UP000276215">
    <property type="component" value="Unassembled WGS sequence"/>
</dbReference>
<dbReference type="OrthoDB" id="5401962at2759"/>
<evidence type="ECO:0000313" key="1">
    <source>
        <dbReference type="EMBL" id="RPA94825.1"/>
    </source>
</evidence>
<dbReference type="EMBL" id="ML120433">
    <property type="protein sequence ID" value="RPA94825.1"/>
    <property type="molecule type" value="Genomic_DNA"/>
</dbReference>
<dbReference type="AlphaFoldDB" id="A0A3N4J9G1"/>
<accession>A0A3N4J9G1</accession>
<evidence type="ECO:0000313" key="2">
    <source>
        <dbReference type="Proteomes" id="UP000276215"/>
    </source>
</evidence>
<keyword evidence="2" id="KW-1185">Reference proteome</keyword>
<proteinExistence type="predicted"/>